<dbReference type="GO" id="GO:0005524">
    <property type="term" value="F:ATP binding"/>
    <property type="evidence" value="ECO:0007669"/>
    <property type="project" value="UniProtKB-UniRule"/>
</dbReference>
<dbReference type="EMBL" id="CP020991">
    <property type="protein sequence ID" value="AUO20363.1"/>
    <property type="molecule type" value="Genomic_DNA"/>
</dbReference>
<comment type="subunit">
    <text evidence="9">Homodimer.</text>
</comment>
<keyword evidence="3 9" id="KW-0547">Nucleotide-binding</keyword>
<dbReference type="EC" id="2.7.1.15" evidence="9"/>
<feature type="binding site" evidence="9">
    <location>
        <begin position="38"/>
        <end position="42"/>
    </location>
    <ligand>
        <name>substrate</name>
    </ligand>
</feature>
<comment type="cofactor">
    <cofactor evidence="9">
        <name>Mg(2+)</name>
        <dbReference type="ChEBI" id="CHEBI:18420"/>
    </cofactor>
    <text evidence="9">Requires a divalent cation, most likely magnesium in vivo, as an electrophilic catalyst to aid phosphoryl group transfer. It is the chelate of the metal and the nucleotide that is the actual substrate.</text>
</comment>
<dbReference type="CDD" id="cd01174">
    <property type="entry name" value="ribokinase"/>
    <property type="match status" value="1"/>
</dbReference>
<evidence type="ECO:0000256" key="5">
    <source>
        <dbReference type="ARBA" id="ARBA00022840"/>
    </source>
</evidence>
<comment type="caution">
    <text evidence="9">Lacks conserved residue(s) required for the propagation of feature annotation.</text>
</comment>
<feature type="binding site" evidence="9">
    <location>
        <position position="239"/>
    </location>
    <ligand>
        <name>K(+)</name>
        <dbReference type="ChEBI" id="CHEBI:29103"/>
    </ligand>
</feature>
<gene>
    <name evidence="9" type="primary">rbsK</name>
    <name evidence="11" type="ORF">B9O19_02222</name>
</gene>
<comment type="subcellular location">
    <subcellularLocation>
        <location evidence="9">Cytoplasm</location>
    </subcellularLocation>
</comment>
<evidence type="ECO:0000256" key="2">
    <source>
        <dbReference type="ARBA" id="ARBA00022723"/>
    </source>
</evidence>
<dbReference type="Proteomes" id="UP000235589">
    <property type="component" value="Chromosome"/>
</dbReference>
<dbReference type="GO" id="GO:0004747">
    <property type="term" value="F:ribokinase activity"/>
    <property type="evidence" value="ECO:0007669"/>
    <property type="project" value="UniProtKB-UniRule"/>
</dbReference>
<accession>A0A2K9P530</accession>
<comment type="similarity">
    <text evidence="9">Belongs to the carbohydrate kinase PfkB family. Ribokinase subfamily.</text>
</comment>
<feature type="binding site" evidence="9">
    <location>
        <begin position="242"/>
        <end position="243"/>
    </location>
    <ligand>
        <name>ATP</name>
        <dbReference type="ChEBI" id="CHEBI:30616"/>
    </ligand>
</feature>
<evidence type="ECO:0000256" key="6">
    <source>
        <dbReference type="ARBA" id="ARBA00022842"/>
    </source>
</evidence>
<keyword evidence="2 9" id="KW-0479">Metal-binding</keyword>
<feature type="active site" description="Proton acceptor" evidence="9">
    <location>
        <position position="243"/>
    </location>
</feature>
<dbReference type="PANTHER" id="PTHR10584:SF166">
    <property type="entry name" value="RIBOKINASE"/>
    <property type="match status" value="1"/>
</dbReference>
<keyword evidence="1 9" id="KW-0808">Transferase</keyword>
<sequence length="306" mass="33604">MKILNFGSLNFDYVYQIQHFPSPGETISALNRKRFFGGKGLNQSIAVQSSGYPIFHAGQIGQDGNDLINVLKKHKIDTTLINICDIPTGHAVILIDSSGENCIVLDGGANQKITKDYADSVLEHFEKGDILILQNEINCLDHIINQSAKRGLNIVFNPAPFNKNVLKLPLEKIQYLCMNTTECLGISGKKDIKSAISWLLTNFPETHLLITLGKHGCIYIYKNTVLSYGIYNVPVVDTTAAGDTFIGYFIGRLALGDSIEKSLETASRASSLVVSKAGASNSIPTIEEVFSSDIKYQKPDILPFNF</sequence>
<keyword evidence="9" id="KW-0963">Cytoplasm</keyword>
<dbReference type="Gene3D" id="3.40.1190.20">
    <property type="match status" value="1"/>
</dbReference>
<feature type="binding site" evidence="9">
    <location>
        <position position="273"/>
    </location>
    <ligand>
        <name>K(+)</name>
        <dbReference type="ChEBI" id="CHEBI:29103"/>
    </ligand>
</feature>
<keyword evidence="6 9" id="KW-0460">Magnesium</keyword>
<evidence type="ECO:0000313" key="11">
    <source>
        <dbReference type="EMBL" id="AUO20363.1"/>
    </source>
</evidence>
<dbReference type="PRINTS" id="PR00990">
    <property type="entry name" value="RIBOKINASE"/>
</dbReference>
<evidence type="ECO:0000256" key="1">
    <source>
        <dbReference type="ARBA" id="ARBA00022679"/>
    </source>
</evidence>
<evidence type="ECO:0000256" key="7">
    <source>
        <dbReference type="ARBA" id="ARBA00022958"/>
    </source>
</evidence>
<evidence type="ECO:0000256" key="9">
    <source>
        <dbReference type="HAMAP-Rule" id="MF_01987"/>
    </source>
</evidence>
<dbReference type="UniPathway" id="UPA00916">
    <property type="reaction ID" value="UER00889"/>
</dbReference>
<dbReference type="InterPro" id="IPR011877">
    <property type="entry name" value="Ribokinase"/>
</dbReference>
<evidence type="ECO:0000313" key="12">
    <source>
        <dbReference type="Proteomes" id="UP000235589"/>
    </source>
</evidence>
<keyword evidence="7 9" id="KW-0630">Potassium</keyword>
<keyword evidence="4 9" id="KW-0418">Kinase</keyword>
<dbReference type="AlphaFoldDB" id="A0A2K9P530"/>
<dbReference type="Pfam" id="PF00294">
    <property type="entry name" value="PfkB"/>
    <property type="match status" value="1"/>
</dbReference>
<feature type="binding site" evidence="9">
    <location>
        <position position="276"/>
    </location>
    <ligand>
        <name>K(+)</name>
        <dbReference type="ChEBI" id="CHEBI:29103"/>
    </ligand>
</feature>
<comment type="pathway">
    <text evidence="9">Carbohydrate metabolism; D-ribose degradation; D-ribose 5-phosphate from beta-D-ribopyranose: step 2/2.</text>
</comment>
<dbReference type="GeneID" id="98063593"/>
<evidence type="ECO:0000256" key="8">
    <source>
        <dbReference type="ARBA" id="ARBA00023277"/>
    </source>
</evidence>
<feature type="binding site" evidence="9">
    <location>
        <begin position="10"/>
        <end position="12"/>
    </location>
    <ligand>
        <name>substrate</name>
    </ligand>
</feature>
<feature type="binding site" evidence="9">
    <location>
        <position position="243"/>
    </location>
    <ligand>
        <name>substrate</name>
    </ligand>
</feature>
<comment type="activity regulation">
    <text evidence="9">Activated by a monovalent cation that binds near, but not in, the active site. The most likely occupant of the site in vivo is potassium. Ion binding induces a conformational change that may alter substrate affinity.</text>
</comment>
<dbReference type="GO" id="GO:0019303">
    <property type="term" value="P:D-ribose catabolic process"/>
    <property type="evidence" value="ECO:0007669"/>
    <property type="project" value="UniProtKB-UniRule"/>
</dbReference>
<dbReference type="PANTHER" id="PTHR10584">
    <property type="entry name" value="SUGAR KINASE"/>
    <property type="match status" value="1"/>
</dbReference>
<reference evidence="11 12" key="1">
    <citation type="submission" date="2017-04" db="EMBL/GenBank/DDBJ databases">
        <title>Monoglobus pectinilyticus 14 draft genome.</title>
        <authorList>
            <person name="Kim C."/>
            <person name="Rosendale D.I."/>
            <person name="Kelly W.J."/>
            <person name="Tannock G.W."/>
            <person name="Patchett M.L."/>
            <person name="Jordens J.Z."/>
        </authorList>
    </citation>
    <scope>NUCLEOTIDE SEQUENCE [LARGE SCALE GENOMIC DNA]</scope>
    <source>
        <strain evidence="11 12">14</strain>
    </source>
</reference>
<feature type="binding site" evidence="9">
    <location>
        <begin position="211"/>
        <end position="216"/>
    </location>
    <ligand>
        <name>ATP</name>
        <dbReference type="ChEBI" id="CHEBI:30616"/>
    </ligand>
</feature>
<dbReference type="GO" id="GO:0005737">
    <property type="term" value="C:cytoplasm"/>
    <property type="evidence" value="ECO:0007669"/>
    <property type="project" value="UniProtKB-SubCell"/>
</dbReference>
<protein>
    <recommendedName>
        <fullName evidence="9">Ribokinase</fullName>
        <shortName evidence="9">RK</shortName>
        <ecNumber evidence="9">2.7.1.15</ecNumber>
    </recommendedName>
</protein>
<keyword evidence="8 9" id="KW-0119">Carbohydrate metabolism</keyword>
<dbReference type="SUPFAM" id="SSF53613">
    <property type="entry name" value="Ribokinase-like"/>
    <property type="match status" value="1"/>
</dbReference>
<name>A0A2K9P530_9FIRM</name>
<feature type="binding site" evidence="9">
    <location>
        <position position="278"/>
    </location>
    <ligand>
        <name>K(+)</name>
        <dbReference type="ChEBI" id="CHEBI:29103"/>
    </ligand>
</feature>
<dbReference type="OrthoDB" id="9775849at2"/>
<dbReference type="HAMAP" id="MF_01987">
    <property type="entry name" value="Ribokinase"/>
    <property type="match status" value="1"/>
</dbReference>
<evidence type="ECO:0000256" key="3">
    <source>
        <dbReference type="ARBA" id="ARBA00022741"/>
    </source>
</evidence>
<keyword evidence="12" id="KW-1185">Reference proteome</keyword>
<dbReference type="GO" id="GO:0046872">
    <property type="term" value="F:metal ion binding"/>
    <property type="evidence" value="ECO:0007669"/>
    <property type="project" value="UniProtKB-KW"/>
</dbReference>
<comment type="function">
    <text evidence="9">Catalyzes the phosphorylation of ribose at O-5 in a reaction requiring ATP and magnesium. The resulting D-ribose-5-phosphate can then be used either for sythesis of nucleotides, histidine, and tryptophan, or as a component of the pentose phosphate pathway.</text>
</comment>
<feature type="binding site" evidence="9">
    <location>
        <position position="179"/>
    </location>
    <ligand>
        <name>ATP</name>
        <dbReference type="ChEBI" id="CHEBI:30616"/>
    </ligand>
</feature>
<organism evidence="11 12">
    <name type="scientific">Monoglobus pectinilyticus</name>
    <dbReference type="NCBI Taxonomy" id="1981510"/>
    <lineage>
        <taxon>Bacteria</taxon>
        <taxon>Bacillati</taxon>
        <taxon>Bacillota</taxon>
        <taxon>Clostridia</taxon>
        <taxon>Monoglobales</taxon>
        <taxon>Monoglobaceae</taxon>
        <taxon>Monoglobus</taxon>
    </lineage>
</organism>
<feature type="binding site" evidence="9">
    <location>
        <position position="136"/>
    </location>
    <ligand>
        <name>substrate</name>
    </ligand>
</feature>
<feature type="domain" description="Carbohydrate kinase PfkB" evidence="10">
    <location>
        <begin position="3"/>
        <end position="285"/>
    </location>
</feature>
<feature type="binding site" evidence="9">
    <location>
        <position position="237"/>
    </location>
    <ligand>
        <name>K(+)</name>
        <dbReference type="ChEBI" id="CHEBI:29103"/>
    </ligand>
</feature>
<dbReference type="RefSeq" id="WP_102366489.1">
    <property type="nucleotide sequence ID" value="NZ_CP020991.1"/>
</dbReference>
<feature type="binding site" evidence="9">
    <location>
        <position position="282"/>
    </location>
    <ligand>
        <name>K(+)</name>
        <dbReference type="ChEBI" id="CHEBI:29103"/>
    </ligand>
</feature>
<evidence type="ECO:0000256" key="4">
    <source>
        <dbReference type="ARBA" id="ARBA00022777"/>
    </source>
</evidence>
<dbReference type="InterPro" id="IPR002139">
    <property type="entry name" value="Ribo/fructo_kinase"/>
</dbReference>
<keyword evidence="5 9" id="KW-0067">ATP-binding</keyword>
<dbReference type="InterPro" id="IPR029056">
    <property type="entry name" value="Ribokinase-like"/>
</dbReference>
<dbReference type="KEGG" id="mpec:B9O19_02222"/>
<dbReference type="InterPro" id="IPR011611">
    <property type="entry name" value="PfkB_dom"/>
</dbReference>
<comment type="catalytic activity">
    <reaction evidence="9">
        <text>D-ribose + ATP = D-ribose 5-phosphate + ADP + H(+)</text>
        <dbReference type="Rhea" id="RHEA:13697"/>
        <dbReference type="ChEBI" id="CHEBI:15378"/>
        <dbReference type="ChEBI" id="CHEBI:30616"/>
        <dbReference type="ChEBI" id="CHEBI:47013"/>
        <dbReference type="ChEBI" id="CHEBI:78346"/>
        <dbReference type="ChEBI" id="CHEBI:456216"/>
        <dbReference type="EC" id="2.7.1.15"/>
    </reaction>
</comment>
<proteinExistence type="inferred from homology"/>
<evidence type="ECO:0000259" key="10">
    <source>
        <dbReference type="Pfam" id="PF00294"/>
    </source>
</evidence>